<dbReference type="InterPro" id="IPR011047">
    <property type="entry name" value="Quinoprotein_ADH-like_sf"/>
</dbReference>
<evidence type="ECO:0000313" key="10">
    <source>
        <dbReference type="EMBL" id="AYF03689.1"/>
    </source>
</evidence>
<feature type="signal peptide" evidence="8">
    <location>
        <begin position="1"/>
        <end position="25"/>
    </location>
</feature>
<evidence type="ECO:0000259" key="9">
    <source>
        <dbReference type="Pfam" id="PF01011"/>
    </source>
</evidence>
<feature type="binding site" evidence="7">
    <location>
        <position position="319"/>
    </location>
    <ligand>
        <name>Ca(2+)</name>
        <dbReference type="ChEBI" id="CHEBI:29108"/>
    </ligand>
</feature>
<dbReference type="SMART" id="SM00564">
    <property type="entry name" value="PQQ"/>
    <property type="match status" value="3"/>
</dbReference>
<dbReference type="PANTHER" id="PTHR32303">
    <property type="entry name" value="QUINOPROTEIN ALCOHOL DEHYDROGENASE (CYTOCHROME C)"/>
    <property type="match status" value="1"/>
</dbReference>
<dbReference type="EMBL" id="CP031080">
    <property type="protein sequence ID" value="AYF03689.1"/>
    <property type="molecule type" value="Genomic_DNA"/>
</dbReference>
<dbReference type="GO" id="GO:0052934">
    <property type="term" value="F:alcohol dehydrogenase (cytochrome c) activity"/>
    <property type="evidence" value="ECO:0007669"/>
    <property type="project" value="UniProtKB-EC"/>
</dbReference>
<evidence type="ECO:0000256" key="5">
    <source>
        <dbReference type="PIRSR" id="PIRSR617512-1"/>
    </source>
</evidence>
<feature type="binding site" evidence="7">
    <location>
        <position position="277"/>
    </location>
    <ligand>
        <name>Ca(2+)</name>
        <dbReference type="ChEBI" id="CHEBI:29108"/>
    </ligand>
</feature>
<feature type="domain" description="Pyrrolo-quinoline quinone repeat" evidence="9">
    <location>
        <begin position="386"/>
        <end position="551"/>
    </location>
</feature>
<keyword evidence="8" id="KW-0732">Signal</keyword>
<sequence>MRPSIYRLLACSAAVAALASGPAHAQDLNRVNKEITDYSPVTQERLNKADPSDWLLPKGNYQGWMYSALKQVTTENVAQLKPVWVYSTGLDSGHQAPPMVNDGVMFVSTPYNHVLALDARTGNLYWRYEHDNPADLGVMHNTSRGVALWQDRVYAAGLDGTLNALDAKTGKRLCQARIGDWEIGAYITTAPMPIEGKILVGPSGGEYGVRGFLEAMDADDCQQAWRTYSVPGPGEPGHETWLPEGPRPDAWKYGGGSMWVPGNYDPEARRLYWGVGNGSPWLGDQRPGDNLYVASAIAMDPDSGKIVGHYQYHYNDSWDWAGMSAPLLIDIEQDGKTVPGLVTAQRNGYMYWLQRNGDGTIGYLEGKPFVYNDAFASLDPETGRPTYNEDHVPRTDKTTSYCPSLWGGKNYPYEAYNPETGMVYVPANDNVCNKWTGFLDEDTEPASGQWWAGMDLAELEVYLRDPSGGVGKLEAWNVNTREVAWTHEFGKTMNWGSVLTTGGGIVFNAGTNDRKLRAFDAKTGDVLWEFPLNSTAISPPVSYEVDGKQYIAIVAGYGVDAQWTNSVLSEADTSGEWIKDVPVGGAIWVFALPDDA</sequence>
<dbReference type="GO" id="GO:0005509">
    <property type="term" value="F:calcium ion binding"/>
    <property type="evidence" value="ECO:0007669"/>
    <property type="project" value="InterPro"/>
</dbReference>
<name>A0A386UTU2_9RHOB</name>
<evidence type="ECO:0000256" key="1">
    <source>
        <dbReference type="ARBA" id="ARBA00008156"/>
    </source>
</evidence>
<keyword evidence="2 7" id="KW-0479">Metal-binding</keyword>
<keyword evidence="10" id="KW-0614">Plasmid</keyword>
<dbReference type="SUPFAM" id="SSF50998">
    <property type="entry name" value="Quinoprotein alcohol dehydrogenase-like"/>
    <property type="match status" value="1"/>
</dbReference>
<dbReference type="Proteomes" id="UP000272010">
    <property type="component" value="Plasmid pYEE2"/>
</dbReference>
<feature type="binding site" evidence="6">
    <location>
        <position position="144"/>
    </location>
    <ligand>
        <name>pyrroloquinoline quinone</name>
        <dbReference type="ChEBI" id="CHEBI:58442"/>
    </ligand>
</feature>
<dbReference type="Pfam" id="PF01011">
    <property type="entry name" value="PQQ"/>
    <property type="match status" value="2"/>
</dbReference>
<dbReference type="Gene3D" id="2.140.10.10">
    <property type="entry name" value="Quinoprotein alcohol dehydrogenase-like superfamily"/>
    <property type="match status" value="1"/>
</dbReference>
<dbReference type="AlphaFoldDB" id="A0A386UTU2"/>
<feature type="domain" description="Pyrrolo-quinoline quinone repeat" evidence="9">
    <location>
        <begin position="55"/>
        <end position="356"/>
    </location>
</feature>
<dbReference type="PANTHER" id="PTHR32303:SF20">
    <property type="entry name" value="QUINOPROTEIN ETHANOL DEHYDROGENASE"/>
    <property type="match status" value="1"/>
</dbReference>
<evidence type="ECO:0000256" key="4">
    <source>
        <dbReference type="ARBA" id="ARBA00023002"/>
    </source>
</evidence>
<dbReference type="InterPro" id="IPR017512">
    <property type="entry name" value="PQQ_MeOH/EtOH_DH"/>
</dbReference>
<feature type="binding site" evidence="7">
    <location>
        <position position="206"/>
    </location>
    <ligand>
        <name>Ca(2+)</name>
        <dbReference type="ChEBI" id="CHEBI:29108"/>
    </ligand>
</feature>
<dbReference type="GO" id="GO:0016020">
    <property type="term" value="C:membrane"/>
    <property type="evidence" value="ECO:0007669"/>
    <property type="project" value="InterPro"/>
</dbReference>
<feature type="binding site" evidence="6">
    <location>
        <position position="188"/>
    </location>
    <ligand>
        <name>pyrroloquinoline quinone</name>
        <dbReference type="ChEBI" id="CHEBI:58442"/>
    </ligand>
</feature>
<gene>
    <name evidence="10" type="ORF">PY32053_04151</name>
</gene>
<comment type="cofactor">
    <cofactor evidence="6">
        <name>pyrroloquinoline quinone</name>
        <dbReference type="ChEBI" id="CHEBI:58442"/>
    </cofactor>
    <text evidence="6">Binds 1 PQQ group per subunit.</text>
</comment>
<organism evidence="10 11">
    <name type="scientific">Paracoccus yeei</name>
    <dbReference type="NCBI Taxonomy" id="147645"/>
    <lineage>
        <taxon>Bacteria</taxon>
        <taxon>Pseudomonadati</taxon>
        <taxon>Pseudomonadota</taxon>
        <taxon>Alphaproteobacteria</taxon>
        <taxon>Rhodobacterales</taxon>
        <taxon>Paracoccaceae</taxon>
        <taxon>Paracoccus</taxon>
    </lineage>
</organism>
<accession>A0A386UTU2</accession>
<evidence type="ECO:0000256" key="3">
    <source>
        <dbReference type="ARBA" id="ARBA00022891"/>
    </source>
</evidence>
<evidence type="ECO:0000313" key="11">
    <source>
        <dbReference type="Proteomes" id="UP000272010"/>
    </source>
</evidence>
<feature type="active site" description="Proton acceptor" evidence="5">
    <location>
        <position position="319"/>
    </location>
</feature>
<reference evidence="11" key="1">
    <citation type="submission" date="2018-07" db="EMBL/GenBank/DDBJ databases">
        <title>Genome Structure of the Opportunistic Pathogen Paracoccus yeei (Alphaproteobacteria) and Identification of Putative Virulence Factors.</title>
        <authorList>
            <person name="Lasek R."/>
            <person name="Szuplewska M."/>
            <person name="Mitura M."/>
            <person name="Decewicz P."/>
            <person name="Chmielowska C."/>
            <person name="Pawlot A."/>
            <person name="Sentkowska D."/>
            <person name="Czarnecki J."/>
            <person name="Bartosik D."/>
        </authorList>
    </citation>
    <scope>NUCLEOTIDE SEQUENCE [LARGE SCALE GENOMIC DNA]</scope>
    <source>
        <strain evidence="11">CCUG 32053</strain>
        <plasmid evidence="11">pyee2</plasmid>
    </source>
</reference>
<dbReference type="InterPro" id="IPR018391">
    <property type="entry name" value="PQQ_b-propeller_rpt"/>
</dbReference>
<dbReference type="InterPro" id="IPR002372">
    <property type="entry name" value="PQQ_rpt_dom"/>
</dbReference>
<keyword evidence="7" id="KW-0106">Calcium</keyword>
<dbReference type="EC" id="1.1.2.8" evidence="10"/>
<feature type="chain" id="PRO_5017377644" evidence="8">
    <location>
        <begin position="26"/>
        <end position="596"/>
    </location>
</feature>
<dbReference type="RefSeq" id="WP_120444588.1">
    <property type="nucleotide sequence ID" value="NZ_CP031080.1"/>
</dbReference>
<comment type="cofactor">
    <cofactor evidence="7">
        <name>Ca(2+)</name>
        <dbReference type="ChEBI" id="CHEBI:29108"/>
    </cofactor>
    <text evidence="7">Binds 1 Ca(2+) ion per subunit.</text>
</comment>
<keyword evidence="3 6" id="KW-0634">PQQ</keyword>
<proteinExistence type="inferred from homology"/>
<dbReference type="NCBIfam" id="TIGR03075">
    <property type="entry name" value="PQQ_enz_alc_DH"/>
    <property type="match status" value="1"/>
</dbReference>
<geneLocation type="plasmid" evidence="11">
    <name>pyee2</name>
</geneLocation>
<protein>
    <submittedName>
        <fullName evidence="10">PQQ-dependent alcohol dehydrogenase</fullName>
        <ecNumber evidence="10">1.1.2.8</ecNumber>
    </submittedName>
</protein>
<evidence type="ECO:0000256" key="8">
    <source>
        <dbReference type="SAM" id="SignalP"/>
    </source>
</evidence>
<evidence type="ECO:0000256" key="7">
    <source>
        <dbReference type="PIRSR" id="PIRSR617512-3"/>
    </source>
</evidence>
<evidence type="ECO:0000256" key="6">
    <source>
        <dbReference type="PIRSR" id="PIRSR617512-2"/>
    </source>
</evidence>
<keyword evidence="4 10" id="KW-0560">Oxidoreductase</keyword>
<evidence type="ECO:0000256" key="2">
    <source>
        <dbReference type="ARBA" id="ARBA00022723"/>
    </source>
</evidence>
<comment type="similarity">
    <text evidence="1">Belongs to the bacterial PQQ dehydrogenase family.</text>
</comment>